<dbReference type="InterPro" id="IPR008271">
    <property type="entry name" value="Ser/Thr_kinase_AS"/>
</dbReference>
<dbReference type="OrthoDB" id="2158884at2759"/>
<dbReference type="PROSITE" id="PS50011">
    <property type="entry name" value="PROTEIN_KINASE_DOM"/>
    <property type="match status" value="1"/>
</dbReference>
<evidence type="ECO:0000259" key="9">
    <source>
        <dbReference type="PROSITE" id="PS50011"/>
    </source>
</evidence>
<accession>A0A077WFP3</accession>
<evidence type="ECO:0000256" key="2">
    <source>
        <dbReference type="ARBA" id="ARBA00022527"/>
    </source>
</evidence>
<sequence length="431" mass="49861">MKRTSHSAESTNTREYKTLRQLARHPNIVQLHDSFTGPSKELYFIMEYMDQGNLYQLINQRRETNTLLNHAEVRSILRQILKALAHLHQQGIFHRDLKPENLLISTPMTTDNEQQPPPSPVIKLADFGLAREVRSRPPYTDYVSTRWYRAPEVLLRSTQYSYPVDLWAVGAIFAELTTLRPLFPGQSELDQLYRITQVLGKPERRTKKQQQLHPQPTSDREWADGVKLAHKMGFDFVVQTPTKPLAKMVPTASESMLDLLKRFLVYDPSRRIKASEALRSTFLCEDTHHALNSGSTCCPEKDFDVLPLPPPRKSLLWSKGVISSSTTAPRIPQDIREALRISKSKTIDRLHRKSKPSLRMDHDSNLLHKSNSANNFQQHHHRVQQQHQHTNTDNPPQQPLAEHLPSIPVLSPIFAEWGERRFLYNNHEWCK</sequence>
<keyword evidence="2" id="KW-0723">Serine/threonine-protein kinase</keyword>
<dbReference type="Pfam" id="PF00069">
    <property type="entry name" value="Pkinase"/>
    <property type="match status" value="1"/>
</dbReference>
<evidence type="ECO:0000256" key="1">
    <source>
        <dbReference type="ARBA" id="ARBA00004123"/>
    </source>
</evidence>
<reference evidence="10" key="1">
    <citation type="journal article" date="2014" name="Genome Announc.">
        <title>De novo whole-genome sequence and genome annotation of Lichtheimia ramosa.</title>
        <authorList>
            <person name="Linde J."/>
            <person name="Schwartze V."/>
            <person name="Binder U."/>
            <person name="Lass-Florl C."/>
            <person name="Voigt K."/>
            <person name="Horn F."/>
        </authorList>
    </citation>
    <scope>NUCLEOTIDE SEQUENCE</scope>
    <source>
        <strain evidence="10">JMRC FSU:6197</strain>
    </source>
</reference>
<evidence type="ECO:0000256" key="7">
    <source>
        <dbReference type="ARBA" id="ARBA00023242"/>
    </source>
</evidence>
<dbReference type="GO" id="GO:0005634">
    <property type="term" value="C:nucleus"/>
    <property type="evidence" value="ECO:0007669"/>
    <property type="project" value="UniProtKB-SubCell"/>
</dbReference>
<proteinExistence type="predicted"/>
<keyword evidence="5" id="KW-0418">Kinase</keyword>
<dbReference type="SUPFAM" id="SSF56112">
    <property type="entry name" value="Protein kinase-like (PK-like)"/>
    <property type="match status" value="1"/>
</dbReference>
<evidence type="ECO:0000313" key="10">
    <source>
        <dbReference type="EMBL" id="CDS05964.1"/>
    </source>
</evidence>
<comment type="subcellular location">
    <subcellularLocation>
        <location evidence="1">Nucleus</location>
    </subcellularLocation>
</comment>
<dbReference type="PROSITE" id="PS00108">
    <property type="entry name" value="PROTEIN_KINASE_ST"/>
    <property type="match status" value="1"/>
</dbReference>
<protein>
    <recommendedName>
        <fullName evidence="9">Protein kinase domain-containing protein</fullName>
    </recommendedName>
</protein>
<dbReference type="EMBL" id="LK023318">
    <property type="protein sequence ID" value="CDS05964.1"/>
    <property type="molecule type" value="Genomic_DNA"/>
</dbReference>
<feature type="compositionally biased region" description="Polar residues" evidence="8">
    <location>
        <begin position="367"/>
        <end position="376"/>
    </location>
</feature>
<dbReference type="GO" id="GO:0005524">
    <property type="term" value="F:ATP binding"/>
    <property type="evidence" value="ECO:0007669"/>
    <property type="project" value="UniProtKB-KW"/>
</dbReference>
<feature type="domain" description="Protein kinase" evidence="9">
    <location>
        <begin position="1"/>
        <end position="283"/>
    </location>
</feature>
<keyword evidence="4" id="KW-0547">Nucleotide-binding</keyword>
<evidence type="ECO:0000256" key="8">
    <source>
        <dbReference type="SAM" id="MobiDB-lite"/>
    </source>
</evidence>
<evidence type="ECO:0000256" key="4">
    <source>
        <dbReference type="ARBA" id="ARBA00022741"/>
    </source>
</evidence>
<dbReference type="InterPro" id="IPR050117">
    <property type="entry name" value="MAPK"/>
</dbReference>
<evidence type="ECO:0000256" key="5">
    <source>
        <dbReference type="ARBA" id="ARBA00022777"/>
    </source>
</evidence>
<dbReference type="PANTHER" id="PTHR24055">
    <property type="entry name" value="MITOGEN-ACTIVATED PROTEIN KINASE"/>
    <property type="match status" value="1"/>
</dbReference>
<dbReference type="InterPro" id="IPR011009">
    <property type="entry name" value="Kinase-like_dom_sf"/>
</dbReference>
<evidence type="ECO:0000256" key="3">
    <source>
        <dbReference type="ARBA" id="ARBA00022679"/>
    </source>
</evidence>
<dbReference type="InterPro" id="IPR000719">
    <property type="entry name" value="Prot_kinase_dom"/>
</dbReference>
<dbReference type="GO" id="GO:0004674">
    <property type="term" value="F:protein serine/threonine kinase activity"/>
    <property type="evidence" value="ECO:0007669"/>
    <property type="project" value="UniProtKB-KW"/>
</dbReference>
<keyword evidence="3" id="KW-0808">Transferase</keyword>
<dbReference type="AlphaFoldDB" id="A0A077WFP3"/>
<name>A0A077WFP3_9FUNG</name>
<dbReference type="Gene3D" id="1.10.510.10">
    <property type="entry name" value="Transferase(Phosphotransferase) domain 1"/>
    <property type="match status" value="1"/>
</dbReference>
<keyword evidence="6" id="KW-0067">ATP-binding</keyword>
<dbReference type="FunFam" id="1.10.510.10:FF:000624">
    <property type="entry name" value="Mitogen-activated protein kinase"/>
    <property type="match status" value="1"/>
</dbReference>
<feature type="region of interest" description="Disordered" evidence="8">
    <location>
        <begin position="200"/>
        <end position="221"/>
    </location>
</feature>
<dbReference type="SMART" id="SM00220">
    <property type="entry name" value="S_TKc"/>
    <property type="match status" value="1"/>
</dbReference>
<evidence type="ECO:0000256" key="6">
    <source>
        <dbReference type="ARBA" id="ARBA00022840"/>
    </source>
</evidence>
<organism evidence="10">
    <name type="scientific">Lichtheimia ramosa</name>
    <dbReference type="NCBI Taxonomy" id="688394"/>
    <lineage>
        <taxon>Eukaryota</taxon>
        <taxon>Fungi</taxon>
        <taxon>Fungi incertae sedis</taxon>
        <taxon>Mucoromycota</taxon>
        <taxon>Mucoromycotina</taxon>
        <taxon>Mucoromycetes</taxon>
        <taxon>Mucorales</taxon>
        <taxon>Lichtheimiaceae</taxon>
        <taxon>Lichtheimia</taxon>
    </lineage>
</organism>
<gene>
    <name evidence="10" type="ORF">LRAMOSA08492</name>
</gene>
<feature type="region of interest" description="Disordered" evidence="8">
    <location>
        <begin position="346"/>
        <end position="403"/>
    </location>
</feature>
<dbReference type="Gene3D" id="3.30.200.20">
    <property type="entry name" value="Phosphorylase Kinase, domain 1"/>
    <property type="match status" value="1"/>
</dbReference>
<keyword evidence="7" id="KW-0539">Nucleus</keyword>